<organism evidence="8 9">
    <name type="scientific">Hymenolepis diminuta</name>
    <name type="common">Rat tapeworm</name>
    <dbReference type="NCBI Taxonomy" id="6216"/>
    <lineage>
        <taxon>Eukaryota</taxon>
        <taxon>Metazoa</taxon>
        <taxon>Spiralia</taxon>
        <taxon>Lophotrochozoa</taxon>
        <taxon>Platyhelminthes</taxon>
        <taxon>Cestoda</taxon>
        <taxon>Eucestoda</taxon>
        <taxon>Cyclophyllidea</taxon>
        <taxon>Hymenolepididae</taxon>
        <taxon>Hymenolepis</taxon>
    </lineage>
</organism>
<dbReference type="PANTHER" id="PTHR10736">
    <property type="entry name" value="BESTROPHIN"/>
    <property type="match status" value="1"/>
</dbReference>
<evidence type="ECO:0000256" key="2">
    <source>
        <dbReference type="ARBA" id="ARBA00022692"/>
    </source>
</evidence>
<evidence type="ECO:0000256" key="5">
    <source>
        <dbReference type="ARBA" id="ARBA00034769"/>
    </source>
</evidence>
<dbReference type="InterPro" id="IPR000615">
    <property type="entry name" value="Bestrophin"/>
</dbReference>
<dbReference type="Pfam" id="PF01062">
    <property type="entry name" value="Bestrophin"/>
    <property type="match status" value="2"/>
</dbReference>
<name>A0A564YJ60_HYMDI</name>
<comment type="similarity">
    <text evidence="5 6">Belongs to the anion channel-forming bestrophin (TC 1.A.46) family. Calcium-sensitive chloride channel subfamily.</text>
</comment>
<gene>
    <name evidence="8" type="ORF">WMSIL1_LOCUS6268</name>
</gene>
<evidence type="ECO:0000256" key="1">
    <source>
        <dbReference type="ARBA" id="ARBA00004370"/>
    </source>
</evidence>
<keyword evidence="6" id="KW-0868">Chloride</keyword>
<evidence type="ECO:0000256" key="6">
    <source>
        <dbReference type="RuleBase" id="RU363126"/>
    </source>
</evidence>
<feature type="region of interest" description="Disordered" evidence="7">
    <location>
        <begin position="170"/>
        <end position="225"/>
    </location>
</feature>
<keyword evidence="6" id="KW-0869">Chloride channel</keyword>
<sequence>MSISYLEDISDGSGTFIFLKLLARWKGSLYKLVWVDLLGYLFIHYLIQLIYWVVLNTPQRTFFNEIVDYCEQVRGQVPVSFLLGFFVSGVIRRWFDTYMYIPWLNNISHHIASSVNCADPRIALRARLTVMRYLNLSWILMMRTISDRISNRFRQQSVNEEDRRRQRLQHNHQDMFLKIPDPKPTTPKASSSIHGSSSHLSHPNSSDDKVEQQRPLSPESEVFNSADNDLFEAPGDYEIRETLKSFNNDKKVQQTFGKIITEAEIRAFENIARRYFCISRKRYFPEYWVPIQWAVRVVQKTALHGNIPDPKIMIAVCNELGNFRQSLQQLKTFSSLAMPLVYTQVAVIAVYSYFLCQIIATQYTERIVNETDITPNMSLPLFSIFYFVFLIGWLKVALCVMNPFGEDYEDFETSEILDYNLDVSYRVVLMDEATYPEELKRATFAIHTLDGAEDDNLNDFLESVSRDLDDVQFDENANDIHNLEIRPGFFNRLKERLLNKSEKTRRFIDDKERIAMPNPLSY</sequence>
<keyword evidence="2 6" id="KW-0812">Transmembrane</keyword>
<keyword evidence="6" id="KW-0407">Ion channel</keyword>
<feature type="transmembrane region" description="Helical" evidence="6">
    <location>
        <begin position="380"/>
        <end position="401"/>
    </location>
</feature>
<feature type="transmembrane region" description="Helical" evidence="6">
    <location>
        <begin position="340"/>
        <end position="360"/>
    </location>
</feature>
<keyword evidence="6" id="KW-1003">Cell membrane</keyword>
<feature type="transmembrane region" description="Helical" evidence="6">
    <location>
        <begin position="32"/>
        <end position="55"/>
    </location>
</feature>
<dbReference type="GO" id="GO:0005254">
    <property type="term" value="F:chloride channel activity"/>
    <property type="evidence" value="ECO:0007669"/>
    <property type="project" value="UniProtKB-KW"/>
</dbReference>
<keyword evidence="6" id="KW-0406">Ion transport</keyword>
<feature type="compositionally biased region" description="Low complexity" evidence="7">
    <location>
        <begin position="190"/>
        <end position="204"/>
    </location>
</feature>
<accession>A0A564YJ60</accession>
<comment type="subcellular location">
    <subcellularLocation>
        <location evidence="6">Cell membrane</location>
        <topology evidence="6">Multi-pass membrane protein</topology>
    </subcellularLocation>
    <subcellularLocation>
        <location evidence="1">Membrane</location>
    </subcellularLocation>
</comment>
<protein>
    <recommendedName>
        <fullName evidence="6">Bestrophin homolog</fullName>
    </recommendedName>
</protein>
<evidence type="ECO:0000256" key="3">
    <source>
        <dbReference type="ARBA" id="ARBA00022989"/>
    </source>
</evidence>
<dbReference type="GO" id="GO:0005886">
    <property type="term" value="C:plasma membrane"/>
    <property type="evidence" value="ECO:0007669"/>
    <property type="project" value="UniProtKB-SubCell"/>
</dbReference>
<evidence type="ECO:0000313" key="9">
    <source>
        <dbReference type="Proteomes" id="UP000321570"/>
    </source>
</evidence>
<evidence type="ECO:0000256" key="7">
    <source>
        <dbReference type="SAM" id="MobiDB-lite"/>
    </source>
</evidence>
<evidence type="ECO:0000313" key="8">
    <source>
        <dbReference type="EMBL" id="VUZ46574.1"/>
    </source>
</evidence>
<reference evidence="8 9" key="1">
    <citation type="submission" date="2019-07" db="EMBL/GenBank/DDBJ databases">
        <authorList>
            <person name="Jastrzebski P J."/>
            <person name="Paukszto L."/>
            <person name="Jastrzebski P J."/>
        </authorList>
    </citation>
    <scope>NUCLEOTIDE SEQUENCE [LARGE SCALE GENOMIC DNA]</scope>
    <source>
        <strain evidence="8 9">WMS-il1</strain>
    </source>
</reference>
<evidence type="ECO:0000256" key="4">
    <source>
        <dbReference type="ARBA" id="ARBA00023136"/>
    </source>
</evidence>
<keyword evidence="9" id="KW-1185">Reference proteome</keyword>
<dbReference type="Proteomes" id="UP000321570">
    <property type="component" value="Unassembled WGS sequence"/>
</dbReference>
<keyword evidence="4 6" id="KW-0472">Membrane</keyword>
<comment type="function">
    <text evidence="6">Forms chloride channels.</text>
</comment>
<keyword evidence="3 6" id="KW-1133">Transmembrane helix</keyword>
<dbReference type="AlphaFoldDB" id="A0A564YJ60"/>
<proteinExistence type="inferred from homology"/>
<dbReference type="GO" id="GO:0034707">
    <property type="term" value="C:chloride channel complex"/>
    <property type="evidence" value="ECO:0007669"/>
    <property type="project" value="UniProtKB-KW"/>
</dbReference>
<dbReference type="InterPro" id="IPR021134">
    <property type="entry name" value="Bestrophin-like"/>
</dbReference>
<dbReference type="EMBL" id="CABIJS010000222">
    <property type="protein sequence ID" value="VUZ46574.1"/>
    <property type="molecule type" value="Genomic_DNA"/>
</dbReference>
<keyword evidence="6" id="KW-0813">Transport</keyword>